<gene>
    <name evidence="2" type="ORF">LZC95_22680</name>
</gene>
<feature type="transmembrane region" description="Helical" evidence="1">
    <location>
        <begin position="293"/>
        <end position="313"/>
    </location>
</feature>
<proteinExistence type="predicted"/>
<accession>A0ABZ2KQM0</accession>
<feature type="transmembrane region" description="Helical" evidence="1">
    <location>
        <begin position="223"/>
        <end position="241"/>
    </location>
</feature>
<organism evidence="2 3">
    <name type="scientific">Pendulispora brunnea</name>
    <dbReference type="NCBI Taxonomy" id="2905690"/>
    <lineage>
        <taxon>Bacteria</taxon>
        <taxon>Pseudomonadati</taxon>
        <taxon>Myxococcota</taxon>
        <taxon>Myxococcia</taxon>
        <taxon>Myxococcales</taxon>
        <taxon>Sorangiineae</taxon>
        <taxon>Pendulisporaceae</taxon>
        <taxon>Pendulispora</taxon>
    </lineage>
</organism>
<evidence type="ECO:0000313" key="3">
    <source>
        <dbReference type="Proteomes" id="UP001379533"/>
    </source>
</evidence>
<feature type="transmembrane region" description="Helical" evidence="1">
    <location>
        <begin position="108"/>
        <end position="128"/>
    </location>
</feature>
<name>A0ABZ2KQM0_9BACT</name>
<feature type="transmembrane region" description="Helical" evidence="1">
    <location>
        <begin position="261"/>
        <end position="286"/>
    </location>
</feature>
<feature type="transmembrane region" description="Helical" evidence="1">
    <location>
        <begin position="188"/>
        <end position="211"/>
    </location>
</feature>
<evidence type="ECO:0000313" key="2">
    <source>
        <dbReference type="EMBL" id="WXA99608.1"/>
    </source>
</evidence>
<keyword evidence="3" id="KW-1185">Reference proteome</keyword>
<feature type="transmembrane region" description="Helical" evidence="1">
    <location>
        <begin position="26"/>
        <end position="46"/>
    </location>
</feature>
<keyword evidence="1" id="KW-0812">Transmembrane</keyword>
<dbReference type="EMBL" id="CP089982">
    <property type="protein sequence ID" value="WXA99608.1"/>
    <property type="molecule type" value="Genomic_DNA"/>
</dbReference>
<sequence>MAIEENWPLALAPRARTGVVTWTVRLGFVALVAGVLATTVFALGLLHTRPVMPGEAEVLFEAARMHAHLPLFTDPRAGTFEYGSYASRFYVLYPPIWSWVVSFVPPEIAQPIARFVGCAAWFGVLAWISQPATPRCRPAAMAGALYVAGVFVLANFATTARPDAIAVALAALALDRCVRRQRLDGWSVALFCTAAVLKPNVMGAMIGVFVASVITAPRYALRNIAMAILLGAAWIDVLEIASNGVWHEHFVCSFGQPRSLALAASGAVSRLPLLGGLLATAAWLAWRHRYHRGIALGLGALAGAFAWACLAFSRPGSASNYWLETCAVCVVILAHAPLPDIREWSGTTARLAAIAFAAQAIYNAGAAWEGTLESFEKEPARARLAQFARENCRAEPNDVIVADEPGFELETNDRILATVFTMNAAVRAGKLPLETAVSDAKRPEVRCVMSAHGEFGAFLPEVRDIFRDRFRLMKEEGDWKLYAHR</sequence>
<dbReference type="RefSeq" id="WP_394850249.1">
    <property type="nucleotide sequence ID" value="NZ_CP089982.1"/>
</dbReference>
<protein>
    <recommendedName>
        <fullName evidence="4">DUF2029 domain-containing protein</fullName>
    </recommendedName>
</protein>
<evidence type="ECO:0008006" key="4">
    <source>
        <dbReference type="Google" id="ProtNLM"/>
    </source>
</evidence>
<dbReference type="Proteomes" id="UP001379533">
    <property type="component" value="Chromosome"/>
</dbReference>
<evidence type="ECO:0000256" key="1">
    <source>
        <dbReference type="SAM" id="Phobius"/>
    </source>
</evidence>
<keyword evidence="1" id="KW-1133">Transmembrane helix</keyword>
<feature type="transmembrane region" description="Helical" evidence="1">
    <location>
        <begin position="140"/>
        <end position="157"/>
    </location>
</feature>
<keyword evidence="1" id="KW-0472">Membrane</keyword>
<reference evidence="2 3" key="1">
    <citation type="submission" date="2021-12" db="EMBL/GenBank/DDBJ databases">
        <title>Discovery of the Pendulisporaceae a myxobacterial family with distinct sporulation behavior and unique specialized metabolism.</title>
        <authorList>
            <person name="Garcia R."/>
            <person name="Popoff A."/>
            <person name="Bader C.D."/>
            <person name="Loehr J."/>
            <person name="Walesch S."/>
            <person name="Walt C."/>
            <person name="Boldt J."/>
            <person name="Bunk B."/>
            <person name="Haeckl F.J.F.P.J."/>
            <person name="Gunesch A.P."/>
            <person name="Birkelbach J."/>
            <person name="Nuebel U."/>
            <person name="Pietschmann T."/>
            <person name="Bach T."/>
            <person name="Mueller R."/>
        </authorList>
    </citation>
    <scope>NUCLEOTIDE SEQUENCE [LARGE SCALE GENOMIC DNA]</scope>
    <source>
        <strain evidence="2 3">MSr12523</strain>
    </source>
</reference>